<sequence length="53" mass="5795">MKLHGCIVGLLCFICCVLLCVYLCLCVCVCVQGGGLTHSWLFSRANFQPESGR</sequence>
<dbReference type="AlphaFoldDB" id="A0A671XNQ3"/>
<dbReference type="Proteomes" id="UP000472265">
    <property type="component" value="Chromosome 23"/>
</dbReference>
<dbReference type="InParanoid" id="A0A671XNQ3"/>
<accession>A0A671XNQ3</accession>
<keyword evidence="2" id="KW-1185">Reference proteome</keyword>
<protein>
    <submittedName>
        <fullName evidence="1">Uncharacterized protein</fullName>
    </submittedName>
</protein>
<dbReference type="Ensembl" id="ENSSAUT00010055397.1">
    <property type="protein sequence ID" value="ENSSAUP00010052685.1"/>
    <property type="gene ID" value="ENSSAUG00010021850.1"/>
</dbReference>
<evidence type="ECO:0000313" key="1">
    <source>
        <dbReference type="Ensembl" id="ENSSAUP00010052685.1"/>
    </source>
</evidence>
<reference evidence="1" key="2">
    <citation type="submission" date="2025-08" db="UniProtKB">
        <authorList>
            <consortium name="Ensembl"/>
        </authorList>
    </citation>
    <scope>IDENTIFICATION</scope>
</reference>
<reference evidence="1" key="1">
    <citation type="submission" date="2021-04" db="EMBL/GenBank/DDBJ databases">
        <authorList>
            <consortium name="Wellcome Sanger Institute Data Sharing"/>
        </authorList>
    </citation>
    <scope>NUCLEOTIDE SEQUENCE [LARGE SCALE GENOMIC DNA]</scope>
</reference>
<reference evidence="1" key="3">
    <citation type="submission" date="2025-09" db="UniProtKB">
        <authorList>
            <consortium name="Ensembl"/>
        </authorList>
    </citation>
    <scope>IDENTIFICATION</scope>
</reference>
<organism evidence="1 2">
    <name type="scientific">Sparus aurata</name>
    <name type="common">Gilthead sea bream</name>
    <dbReference type="NCBI Taxonomy" id="8175"/>
    <lineage>
        <taxon>Eukaryota</taxon>
        <taxon>Metazoa</taxon>
        <taxon>Chordata</taxon>
        <taxon>Craniata</taxon>
        <taxon>Vertebrata</taxon>
        <taxon>Euteleostomi</taxon>
        <taxon>Actinopterygii</taxon>
        <taxon>Neopterygii</taxon>
        <taxon>Teleostei</taxon>
        <taxon>Neoteleostei</taxon>
        <taxon>Acanthomorphata</taxon>
        <taxon>Eupercaria</taxon>
        <taxon>Spariformes</taxon>
        <taxon>Sparidae</taxon>
        <taxon>Sparus</taxon>
    </lineage>
</organism>
<proteinExistence type="predicted"/>
<evidence type="ECO:0000313" key="2">
    <source>
        <dbReference type="Proteomes" id="UP000472265"/>
    </source>
</evidence>
<name>A0A671XNQ3_SPAAU</name>